<keyword evidence="7" id="KW-1185">Reference proteome</keyword>
<reference evidence="6" key="1">
    <citation type="submission" date="2021-02" db="EMBL/GenBank/DDBJ databases">
        <authorList>
            <person name="Dougan E. K."/>
            <person name="Rhodes N."/>
            <person name="Thang M."/>
            <person name="Chan C."/>
        </authorList>
    </citation>
    <scope>NUCLEOTIDE SEQUENCE</scope>
</reference>
<feature type="transmembrane region" description="Helical" evidence="5">
    <location>
        <begin position="35"/>
        <end position="54"/>
    </location>
</feature>
<keyword evidence="3 5" id="KW-1133">Transmembrane helix</keyword>
<dbReference type="Pfam" id="PF07264">
    <property type="entry name" value="EI24"/>
    <property type="match status" value="1"/>
</dbReference>
<dbReference type="PANTHER" id="PTHR34292">
    <property type="entry name" value="OUTER SPORE WALL PROTEIN LDS1"/>
    <property type="match status" value="1"/>
</dbReference>
<keyword evidence="2 5" id="KW-0812">Transmembrane</keyword>
<evidence type="ECO:0000256" key="4">
    <source>
        <dbReference type="ARBA" id="ARBA00023136"/>
    </source>
</evidence>
<proteinExistence type="predicted"/>
<sequence length="176" mass="19972">MQSLKRRECCSNSARSMALKSSQKPTAAETWGTRFFFLLIRLPLMILTLPVHAIPVLGTIAWLLANGWLYAWELEAEFMVMSEKRHRCGQQWQYVQQRFRAFAGFGSVAMALELIPFLGPWLFFASNACGAALLAEQIFRESHTFDGTAWHRKTDSFSNTDSSDTTCEQQIGTAYC</sequence>
<evidence type="ECO:0000313" key="6">
    <source>
        <dbReference type="EMBL" id="CAE8634352.1"/>
    </source>
</evidence>
<dbReference type="PANTHER" id="PTHR34292:SF2">
    <property type="entry name" value="OUTER SPORE WALL PROTEIN LDS1"/>
    <property type="match status" value="1"/>
</dbReference>
<keyword evidence="4 5" id="KW-0472">Membrane</keyword>
<dbReference type="AlphaFoldDB" id="A0A813H8F8"/>
<dbReference type="OrthoDB" id="441355at2759"/>
<evidence type="ECO:0000313" key="7">
    <source>
        <dbReference type="Proteomes" id="UP000654075"/>
    </source>
</evidence>
<evidence type="ECO:0000256" key="1">
    <source>
        <dbReference type="ARBA" id="ARBA00004141"/>
    </source>
</evidence>
<accession>A0A813H8F8</accession>
<organism evidence="6 7">
    <name type="scientific">Polarella glacialis</name>
    <name type="common">Dinoflagellate</name>
    <dbReference type="NCBI Taxonomy" id="89957"/>
    <lineage>
        <taxon>Eukaryota</taxon>
        <taxon>Sar</taxon>
        <taxon>Alveolata</taxon>
        <taxon>Dinophyceae</taxon>
        <taxon>Suessiales</taxon>
        <taxon>Suessiaceae</taxon>
        <taxon>Polarella</taxon>
    </lineage>
</organism>
<gene>
    <name evidence="6" type="ORF">PGLA1383_LOCUS50002</name>
</gene>
<evidence type="ECO:0000256" key="2">
    <source>
        <dbReference type="ARBA" id="ARBA00022692"/>
    </source>
</evidence>
<evidence type="ECO:0000256" key="3">
    <source>
        <dbReference type="ARBA" id="ARBA00022989"/>
    </source>
</evidence>
<comment type="subcellular location">
    <subcellularLocation>
        <location evidence="1">Membrane</location>
        <topology evidence="1">Multi-pass membrane protein</topology>
    </subcellularLocation>
</comment>
<name>A0A813H8F8_POLGL</name>
<dbReference type="EMBL" id="CAJNNV010030983">
    <property type="protein sequence ID" value="CAE8634352.1"/>
    <property type="molecule type" value="Genomic_DNA"/>
</dbReference>
<feature type="transmembrane region" description="Helical" evidence="5">
    <location>
        <begin position="101"/>
        <end position="124"/>
    </location>
</feature>
<evidence type="ECO:0000256" key="5">
    <source>
        <dbReference type="SAM" id="Phobius"/>
    </source>
</evidence>
<protein>
    <submittedName>
        <fullName evidence="6">Uncharacterized protein</fullName>
    </submittedName>
</protein>
<dbReference type="InterPro" id="IPR059112">
    <property type="entry name" value="CysZ/EI24"/>
</dbReference>
<dbReference type="Proteomes" id="UP000654075">
    <property type="component" value="Unassembled WGS sequence"/>
</dbReference>
<comment type="caution">
    <text evidence="6">The sequence shown here is derived from an EMBL/GenBank/DDBJ whole genome shotgun (WGS) entry which is preliminary data.</text>
</comment>
<dbReference type="InterPro" id="IPR052786">
    <property type="entry name" value="Spore_wall_assembly"/>
</dbReference>